<name>A0A1D8TV88_9CYAN</name>
<dbReference type="Proteomes" id="UP000177870">
    <property type="component" value="Chromosome"/>
</dbReference>
<gene>
    <name evidence="1" type="ORF">BJP34_19755</name>
</gene>
<proteinExistence type="predicted"/>
<dbReference type="AlphaFoldDB" id="A0A1D8TV88"/>
<reference evidence="2" key="1">
    <citation type="submission" date="2016-10" db="EMBL/GenBank/DDBJ databases">
        <title>Comparative genomics uncovers the prolific and rare metabolic potential of the cyanobacterial genus Moorea.</title>
        <authorList>
            <person name="Leao T."/>
            <person name="Castelao G."/>
            <person name="Korobeynikov A."/>
            <person name="Monroe E.A."/>
            <person name="Podell S."/>
            <person name="Glukhov E."/>
            <person name="Allen E."/>
            <person name="Gerwick W.H."/>
            <person name="Gerwick L."/>
        </authorList>
    </citation>
    <scope>NUCLEOTIDE SEQUENCE [LARGE SCALE GENOMIC DNA]</scope>
    <source>
        <strain evidence="2">PAL-8-15-08-1</strain>
    </source>
</reference>
<dbReference type="EMBL" id="CP017599">
    <property type="protein sequence ID" value="AOX01376.1"/>
    <property type="molecule type" value="Genomic_DNA"/>
</dbReference>
<evidence type="ECO:0000313" key="1">
    <source>
        <dbReference type="EMBL" id="AOX01376.1"/>
    </source>
</evidence>
<protein>
    <submittedName>
        <fullName evidence="1">Uncharacterized protein</fullName>
    </submittedName>
</protein>
<accession>A0A1D8TV88</accession>
<sequence>MATNTLGWAKTDVNSGIFGSWKAAFGILVGGHCSDEFCQGWGLISSNAHPTTGWWALLR</sequence>
<evidence type="ECO:0000313" key="2">
    <source>
        <dbReference type="Proteomes" id="UP000177870"/>
    </source>
</evidence>
<dbReference type="KEGG" id="mpro:BJP34_19755"/>
<organism evidence="1 2">
    <name type="scientific">Moorena producens PAL-8-15-08-1</name>
    <dbReference type="NCBI Taxonomy" id="1458985"/>
    <lineage>
        <taxon>Bacteria</taxon>
        <taxon>Bacillati</taxon>
        <taxon>Cyanobacteriota</taxon>
        <taxon>Cyanophyceae</taxon>
        <taxon>Coleofasciculales</taxon>
        <taxon>Coleofasciculaceae</taxon>
        <taxon>Moorena</taxon>
    </lineage>
</organism>